<dbReference type="PROSITE" id="PS50991">
    <property type="entry name" value="PYR_CT"/>
    <property type="match status" value="1"/>
</dbReference>
<comment type="catalytic activity">
    <reaction evidence="4">
        <text>acetyl-CoA + 2-oxoglutarate + H2O = (2R)-homocitrate + CoA + H(+)</text>
        <dbReference type="Rhea" id="RHEA:12929"/>
        <dbReference type="ChEBI" id="CHEBI:15377"/>
        <dbReference type="ChEBI" id="CHEBI:15378"/>
        <dbReference type="ChEBI" id="CHEBI:16810"/>
        <dbReference type="ChEBI" id="CHEBI:57287"/>
        <dbReference type="ChEBI" id="CHEBI:57288"/>
        <dbReference type="ChEBI" id="CHEBI:58884"/>
        <dbReference type="EC" id="2.3.3.14"/>
    </reaction>
</comment>
<keyword evidence="7" id="KW-1185">Reference proteome</keyword>
<feature type="domain" description="Pyruvate carboxyltransferase" evidence="5">
    <location>
        <begin position="10"/>
        <end position="262"/>
    </location>
</feature>
<dbReference type="InterPro" id="IPR054691">
    <property type="entry name" value="LeuA/HCS_post-cat"/>
</dbReference>
<dbReference type="InterPro" id="IPR000891">
    <property type="entry name" value="PYR_CT"/>
</dbReference>
<dbReference type="InterPro" id="IPR013477">
    <property type="entry name" value="NifV/FrbC"/>
</dbReference>
<dbReference type="AlphaFoldDB" id="A1AUN8"/>
<dbReference type="Pfam" id="PF00682">
    <property type="entry name" value="HMGL-like"/>
    <property type="match status" value="1"/>
</dbReference>
<dbReference type="NCBIfam" id="TIGR02660">
    <property type="entry name" value="nifV_homocitr"/>
    <property type="match status" value="1"/>
</dbReference>
<dbReference type="eggNOG" id="COG0119">
    <property type="taxonomic scope" value="Bacteria"/>
</dbReference>
<proteinExistence type="inferred from homology"/>
<dbReference type="InterPro" id="IPR002034">
    <property type="entry name" value="AIPM/Hcit_synth_CS"/>
</dbReference>
<gene>
    <name evidence="6" type="ordered locus">Ppro_3466</name>
</gene>
<comment type="similarity">
    <text evidence="1 3">Belongs to the alpha-IPM synthase/homocitrate synthase family.</text>
</comment>
<dbReference type="EC" id="2.3.3.14" evidence="4"/>
<evidence type="ECO:0000256" key="4">
    <source>
        <dbReference type="RuleBase" id="RU367143"/>
    </source>
</evidence>
<dbReference type="KEGG" id="ppd:Ppro_3466"/>
<accession>A1AUN8</accession>
<dbReference type="Proteomes" id="UP000006732">
    <property type="component" value="Chromosome"/>
</dbReference>
<evidence type="ECO:0000256" key="1">
    <source>
        <dbReference type="ARBA" id="ARBA00006154"/>
    </source>
</evidence>
<dbReference type="PANTHER" id="PTHR42880:SF1">
    <property type="entry name" value="ISOPROPYLMALATE_HOMOCITRATE_CITRAMALATE SYNTHASE FAMILY PROTEIN"/>
    <property type="match status" value="1"/>
</dbReference>
<dbReference type="CDD" id="cd07939">
    <property type="entry name" value="DRE_TIM_NifV"/>
    <property type="match status" value="1"/>
</dbReference>
<dbReference type="InterPro" id="IPR013785">
    <property type="entry name" value="Aldolase_TIM"/>
</dbReference>
<keyword evidence="4" id="KW-0535">Nitrogen fixation</keyword>
<dbReference type="EMBL" id="CP000482">
    <property type="protein sequence ID" value="ABL01059.1"/>
    <property type="molecule type" value="Genomic_DNA"/>
</dbReference>
<dbReference type="Pfam" id="PF22617">
    <property type="entry name" value="HCS_D2"/>
    <property type="match status" value="1"/>
</dbReference>
<dbReference type="GO" id="GO:0009399">
    <property type="term" value="P:nitrogen fixation"/>
    <property type="evidence" value="ECO:0007669"/>
    <property type="project" value="UniProtKB-UniRule"/>
</dbReference>
<dbReference type="PROSITE" id="PS00815">
    <property type="entry name" value="AIPM_HOMOCIT_SYNTH_1"/>
    <property type="match status" value="1"/>
</dbReference>
<keyword evidence="2 3" id="KW-0808">Transferase</keyword>
<evidence type="ECO:0000313" key="7">
    <source>
        <dbReference type="Proteomes" id="UP000006732"/>
    </source>
</evidence>
<evidence type="ECO:0000256" key="2">
    <source>
        <dbReference type="ARBA" id="ARBA00022679"/>
    </source>
</evidence>
<protein>
    <recommendedName>
        <fullName evidence="4">Homocitrate synthase</fullName>
        <ecNumber evidence="4">2.3.3.14</ecNumber>
    </recommendedName>
</protein>
<evidence type="ECO:0000313" key="6">
    <source>
        <dbReference type="EMBL" id="ABL01059.1"/>
    </source>
</evidence>
<dbReference type="GO" id="GO:0019752">
    <property type="term" value="P:carboxylic acid metabolic process"/>
    <property type="evidence" value="ECO:0007669"/>
    <property type="project" value="UniProtKB-UniRule"/>
</dbReference>
<evidence type="ECO:0000256" key="3">
    <source>
        <dbReference type="RuleBase" id="RU003523"/>
    </source>
</evidence>
<reference evidence="6 7" key="1">
    <citation type="submission" date="2006-10" db="EMBL/GenBank/DDBJ databases">
        <title>Complete sequence of chromosome of Pelobacter propionicus DSM 2379.</title>
        <authorList>
            <consortium name="US DOE Joint Genome Institute"/>
            <person name="Copeland A."/>
            <person name="Lucas S."/>
            <person name="Lapidus A."/>
            <person name="Barry K."/>
            <person name="Detter J.C."/>
            <person name="Glavina del Rio T."/>
            <person name="Hammon N."/>
            <person name="Israni S."/>
            <person name="Dalin E."/>
            <person name="Tice H."/>
            <person name="Pitluck S."/>
            <person name="Saunders E."/>
            <person name="Brettin T."/>
            <person name="Bruce D."/>
            <person name="Han C."/>
            <person name="Tapia R."/>
            <person name="Schmutz J."/>
            <person name="Larimer F."/>
            <person name="Land M."/>
            <person name="Hauser L."/>
            <person name="Kyrpides N."/>
            <person name="Kim E."/>
            <person name="Lovley D."/>
            <person name="Richardson P."/>
        </authorList>
    </citation>
    <scope>NUCLEOTIDE SEQUENCE [LARGE SCALE GENOMIC DNA]</scope>
    <source>
        <strain evidence="7">DSM 2379 / NBRC 103807 / OttBd1</strain>
    </source>
</reference>
<dbReference type="PROSITE" id="PS00816">
    <property type="entry name" value="AIPM_HOMOCIT_SYNTH_2"/>
    <property type="match status" value="1"/>
</dbReference>
<dbReference type="STRING" id="338966.Ppro_3466"/>
<sequence>MREQAGSTNIIIDDTTLRDGEQTAGVVFSKRDKIAIARMLDSIGVQELECGIPAMGREEREGIRALVDLGLNARLIAWNRALVPDIQASIDCGISAVDISLPVSDIMIRNKIRKSRSWVREQLKTALGFAKQHGLYVSVGGEDASRADHAFLVELMRITLQMGGDRFRFCDTLGILDPFGMYDRIRALREAVPELAIEVHTHNDFGMATANTIAGIRAGATFANTTVNGLGERAGNAALEEVVMGLRHACAMDTGIASHRFRELSLFVSRASRRPLPPWKAVVGESVFAHESGLHTDGVLKNPSNYEGFDPAEVGLSRSIVVGKHSGSSGLIDRYRAMGIAVSRSEATRLVERVRRVAQRTRRPLTNEQLLRLYDGRGAEIPANSFCVC</sequence>
<dbReference type="PANTHER" id="PTHR42880">
    <property type="entry name" value="HOMOCITRATE SYNTHASE"/>
    <property type="match status" value="1"/>
</dbReference>
<comment type="function">
    <text evidence="4">This protein is a Fe-Mo-cofactor biosynthetic component.</text>
</comment>
<evidence type="ECO:0000259" key="5">
    <source>
        <dbReference type="PROSITE" id="PS50991"/>
    </source>
</evidence>
<dbReference type="OrthoDB" id="9803573at2"/>
<dbReference type="GO" id="GO:0004410">
    <property type="term" value="F:homocitrate synthase activity"/>
    <property type="evidence" value="ECO:0007669"/>
    <property type="project" value="UniProtKB-UniRule"/>
</dbReference>
<dbReference type="Gene3D" id="3.20.20.70">
    <property type="entry name" value="Aldolase class I"/>
    <property type="match status" value="1"/>
</dbReference>
<name>A1AUN8_PELPD</name>
<dbReference type="RefSeq" id="WP_011737275.1">
    <property type="nucleotide sequence ID" value="NC_008609.1"/>
</dbReference>
<dbReference type="HOGENOM" id="CLU_022158_4_2_7"/>
<organism evidence="6 7">
    <name type="scientific">Pelobacter propionicus (strain DSM 2379 / NBRC 103807 / OttBd1)</name>
    <dbReference type="NCBI Taxonomy" id="338966"/>
    <lineage>
        <taxon>Bacteria</taxon>
        <taxon>Pseudomonadati</taxon>
        <taxon>Thermodesulfobacteriota</taxon>
        <taxon>Desulfuromonadia</taxon>
        <taxon>Desulfuromonadales</taxon>
        <taxon>Desulfuromonadaceae</taxon>
        <taxon>Pelobacter</taxon>
    </lineage>
</organism>
<dbReference type="FunFam" id="3.20.20.70:FF:000399">
    <property type="entry name" value="Homocitrate synthase"/>
    <property type="match status" value="1"/>
</dbReference>
<dbReference type="Gene3D" id="1.10.238.260">
    <property type="match status" value="1"/>
</dbReference>
<dbReference type="SUPFAM" id="SSF51569">
    <property type="entry name" value="Aldolase"/>
    <property type="match status" value="1"/>
</dbReference>